<dbReference type="EMBL" id="BMHP01000001">
    <property type="protein sequence ID" value="GGD57902.1"/>
    <property type="molecule type" value="Genomic_DNA"/>
</dbReference>
<gene>
    <name evidence="1" type="ORF">GCM10010911_14620</name>
</gene>
<sequence length="201" mass="23530">MIHYFHSIMKQQEFWTDYYWMTEEDRSYPALADNPVELRLSEGSALLVDIEEELMDVTLLLSGRLDGEPVQLGWDDQVHFHPYVFRWAELEAISKHLRAEDPDAGFIPFLLLYRFAAITQQDDLNHIRSTVEAAWRSLDLYSEGEIQAFIKQTIRPLDNAVWTLHPRFGWVLEGEAYTLRHAGNEEFPYDDLQKLLNQADA</sequence>
<reference evidence="1" key="1">
    <citation type="journal article" date="2014" name="Int. J. Syst. Evol. Microbiol.">
        <title>Complete genome sequence of Corynebacterium casei LMG S-19264T (=DSM 44701T), isolated from a smear-ripened cheese.</title>
        <authorList>
            <consortium name="US DOE Joint Genome Institute (JGI-PGF)"/>
            <person name="Walter F."/>
            <person name="Albersmeier A."/>
            <person name="Kalinowski J."/>
            <person name="Ruckert C."/>
        </authorList>
    </citation>
    <scope>NUCLEOTIDE SEQUENCE</scope>
    <source>
        <strain evidence="1">CGMCC 1.15178</strain>
    </source>
</reference>
<dbReference type="AlphaFoldDB" id="A0A916YRA0"/>
<accession>A0A916YRA0</accession>
<evidence type="ECO:0000313" key="2">
    <source>
        <dbReference type="Proteomes" id="UP000612456"/>
    </source>
</evidence>
<proteinExistence type="predicted"/>
<evidence type="ECO:0000313" key="1">
    <source>
        <dbReference type="EMBL" id="GGD57902.1"/>
    </source>
</evidence>
<organism evidence="1 2">
    <name type="scientific">Paenibacillus nasutitermitis</name>
    <dbReference type="NCBI Taxonomy" id="1652958"/>
    <lineage>
        <taxon>Bacteria</taxon>
        <taxon>Bacillati</taxon>
        <taxon>Bacillota</taxon>
        <taxon>Bacilli</taxon>
        <taxon>Bacillales</taxon>
        <taxon>Paenibacillaceae</taxon>
        <taxon>Paenibacillus</taxon>
    </lineage>
</organism>
<protein>
    <submittedName>
        <fullName evidence="1">Uncharacterized protein</fullName>
    </submittedName>
</protein>
<dbReference type="Proteomes" id="UP000612456">
    <property type="component" value="Unassembled WGS sequence"/>
</dbReference>
<dbReference type="RefSeq" id="WP_188990522.1">
    <property type="nucleotide sequence ID" value="NZ_BMHP01000001.1"/>
</dbReference>
<reference evidence="1" key="2">
    <citation type="submission" date="2020-09" db="EMBL/GenBank/DDBJ databases">
        <authorList>
            <person name="Sun Q."/>
            <person name="Zhou Y."/>
        </authorList>
    </citation>
    <scope>NUCLEOTIDE SEQUENCE</scope>
    <source>
        <strain evidence="1">CGMCC 1.15178</strain>
    </source>
</reference>
<keyword evidence="2" id="KW-1185">Reference proteome</keyword>
<comment type="caution">
    <text evidence="1">The sequence shown here is derived from an EMBL/GenBank/DDBJ whole genome shotgun (WGS) entry which is preliminary data.</text>
</comment>
<name>A0A916YRA0_9BACL</name>